<feature type="transmembrane region" description="Helical" evidence="1">
    <location>
        <begin position="151"/>
        <end position="170"/>
    </location>
</feature>
<dbReference type="Proteomes" id="UP000016922">
    <property type="component" value="Unassembled WGS sequence"/>
</dbReference>
<dbReference type="OMA" id="GWSCSDI"/>
<accession>S3CNN4</accession>
<keyword evidence="3" id="KW-1185">Reference proteome</keyword>
<dbReference type="EMBL" id="KE145370">
    <property type="protein sequence ID" value="EPE27310.1"/>
    <property type="molecule type" value="Genomic_DNA"/>
</dbReference>
<keyword evidence="1" id="KW-0812">Transmembrane</keyword>
<feature type="transmembrane region" description="Helical" evidence="1">
    <location>
        <begin position="74"/>
        <end position="95"/>
    </location>
</feature>
<dbReference type="RefSeq" id="XP_008086500.1">
    <property type="nucleotide sequence ID" value="XM_008088309.1"/>
</dbReference>
<dbReference type="PANTHER" id="PTHR42069:SF1">
    <property type="entry name" value="MARVEL DOMAIN-CONTAINING PROTEIN"/>
    <property type="match status" value="1"/>
</dbReference>
<dbReference type="STRING" id="1116229.S3CNN4"/>
<protein>
    <recommendedName>
        <fullName evidence="4">MARVEL domain-containing protein</fullName>
    </recommendedName>
</protein>
<dbReference type="HOGENOM" id="CLU_080221_0_0_1"/>
<reference evidence="2 3" key="1">
    <citation type="journal article" date="2013" name="BMC Genomics">
        <title>Genomics-driven discovery of the pneumocandin biosynthetic gene cluster in the fungus Glarea lozoyensis.</title>
        <authorList>
            <person name="Chen L."/>
            <person name="Yue Q."/>
            <person name="Zhang X."/>
            <person name="Xiang M."/>
            <person name="Wang C."/>
            <person name="Li S."/>
            <person name="Che Y."/>
            <person name="Ortiz-Lopez F.J."/>
            <person name="Bills G.F."/>
            <person name="Liu X."/>
            <person name="An Z."/>
        </authorList>
    </citation>
    <scope>NUCLEOTIDE SEQUENCE [LARGE SCALE GENOMIC DNA]</scope>
    <source>
        <strain evidence="3">ATCC 20868 / MF5171</strain>
    </source>
</reference>
<feature type="transmembrane region" description="Helical" evidence="1">
    <location>
        <begin position="115"/>
        <end position="139"/>
    </location>
</feature>
<evidence type="ECO:0000313" key="3">
    <source>
        <dbReference type="Proteomes" id="UP000016922"/>
    </source>
</evidence>
<evidence type="ECO:0008006" key="4">
    <source>
        <dbReference type="Google" id="ProtNLM"/>
    </source>
</evidence>
<dbReference type="AlphaFoldDB" id="S3CNN4"/>
<dbReference type="KEGG" id="glz:GLAREA_03225"/>
<dbReference type="eggNOG" id="ENOG502SUZ3">
    <property type="taxonomic scope" value="Eukaryota"/>
</dbReference>
<feature type="transmembrane region" description="Helical" evidence="1">
    <location>
        <begin position="210"/>
        <end position="233"/>
    </location>
</feature>
<dbReference type="OrthoDB" id="5371583at2759"/>
<organism evidence="2 3">
    <name type="scientific">Glarea lozoyensis (strain ATCC 20868 / MF5171)</name>
    <dbReference type="NCBI Taxonomy" id="1116229"/>
    <lineage>
        <taxon>Eukaryota</taxon>
        <taxon>Fungi</taxon>
        <taxon>Dikarya</taxon>
        <taxon>Ascomycota</taxon>
        <taxon>Pezizomycotina</taxon>
        <taxon>Leotiomycetes</taxon>
        <taxon>Helotiales</taxon>
        <taxon>Helotiaceae</taxon>
        <taxon>Glarea</taxon>
    </lineage>
</organism>
<proteinExistence type="predicted"/>
<evidence type="ECO:0000313" key="2">
    <source>
        <dbReference type="EMBL" id="EPE27310.1"/>
    </source>
</evidence>
<dbReference type="PANTHER" id="PTHR42069">
    <property type="entry name" value="HYPHAL ANASTAMOSIS-8 PROTEIN"/>
    <property type="match status" value="1"/>
</dbReference>
<sequence length="261" mass="29412">MSHLPQYPVQQEPTIPLVGFQPPSQKGYAQVNQYTTAPLPQPAYEKRMENRNKYKELAKKLHARHKAMALTSRGISAILNMLMFAFMALVIVVFYSTRDDQALGRGIWPKSGKEWPTILLLAASFLTFVGSVITLVIFCCCFKRAAESWKLAAFGYAIHILAWVAVTTIYRTEKRLDDLWGWSCSDIATKLQDEGHASVDFNKLCTVQTIAWYLSLVETIVKILFAIGTFFLFRKNKYINAKLRLTEGLGDGSIGLLSAFT</sequence>
<keyword evidence="1" id="KW-1133">Transmembrane helix</keyword>
<evidence type="ECO:0000256" key="1">
    <source>
        <dbReference type="SAM" id="Phobius"/>
    </source>
</evidence>
<dbReference type="GeneID" id="19462280"/>
<name>S3CNN4_GLAL2</name>
<keyword evidence="1" id="KW-0472">Membrane</keyword>
<gene>
    <name evidence="2" type="ORF">GLAREA_03225</name>
</gene>